<dbReference type="PROSITE" id="PS50977">
    <property type="entry name" value="HTH_TETR_2"/>
    <property type="match status" value="1"/>
</dbReference>
<reference evidence="6 7" key="1">
    <citation type="submission" date="2016-10" db="EMBL/GenBank/DDBJ databases">
        <title>Draft Genome sequence of Roseomonas sp. strain M3.</title>
        <authorList>
            <person name="Subhash Y."/>
            <person name="Lee S."/>
        </authorList>
    </citation>
    <scope>NUCLEOTIDE SEQUENCE [LARGE SCALE GENOMIC DNA]</scope>
    <source>
        <strain evidence="6 7">M3</strain>
    </source>
</reference>
<evidence type="ECO:0000256" key="4">
    <source>
        <dbReference type="PROSITE-ProRule" id="PRU00335"/>
    </source>
</evidence>
<evidence type="ECO:0000313" key="7">
    <source>
        <dbReference type="Proteomes" id="UP000188879"/>
    </source>
</evidence>
<evidence type="ECO:0000256" key="2">
    <source>
        <dbReference type="ARBA" id="ARBA00023125"/>
    </source>
</evidence>
<name>A0A1V2H504_9PROT</name>
<evidence type="ECO:0000259" key="5">
    <source>
        <dbReference type="PROSITE" id="PS50977"/>
    </source>
</evidence>
<dbReference type="AlphaFoldDB" id="A0A1V2H504"/>
<evidence type="ECO:0000256" key="1">
    <source>
        <dbReference type="ARBA" id="ARBA00023015"/>
    </source>
</evidence>
<sequence length="181" mass="19539">MGRPPSIDRDRVLDIVEAILLKEGTGGLTIDAVAKAAGISKGGVQSRFGTKGDLIRMLEARWSREYDAEIAAIAGPSPSPIEAVRAHIDVSLDLDEADQARAAGMVAALIDARDHITNAKAWYQQRFGGLDRQTAEGRRAWLVLMATEGAFLLRAFGCIEPSEAEMRDLIADLQALVEGRL</sequence>
<accession>A0A1V2H504</accession>
<dbReference type="Gene3D" id="1.10.357.10">
    <property type="entry name" value="Tetracycline Repressor, domain 2"/>
    <property type="match status" value="1"/>
</dbReference>
<comment type="caution">
    <text evidence="6">The sequence shown here is derived from an EMBL/GenBank/DDBJ whole genome shotgun (WGS) entry which is preliminary data.</text>
</comment>
<dbReference type="InterPro" id="IPR009057">
    <property type="entry name" value="Homeodomain-like_sf"/>
</dbReference>
<proteinExistence type="predicted"/>
<keyword evidence="1" id="KW-0805">Transcription regulation</keyword>
<dbReference type="InterPro" id="IPR041479">
    <property type="entry name" value="TetR_CgmR_C"/>
</dbReference>
<keyword evidence="3" id="KW-0804">Transcription</keyword>
<dbReference type="OrthoDB" id="9809772at2"/>
<dbReference type="Proteomes" id="UP000188879">
    <property type="component" value="Unassembled WGS sequence"/>
</dbReference>
<evidence type="ECO:0000313" key="6">
    <source>
        <dbReference type="EMBL" id="ONG55876.1"/>
    </source>
</evidence>
<dbReference type="GO" id="GO:0003677">
    <property type="term" value="F:DNA binding"/>
    <property type="evidence" value="ECO:0007669"/>
    <property type="project" value="UniProtKB-UniRule"/>
</dbReference>
<dbReference type="SUPFAM" id="SSF46689">
    <property type="entry name" value="Homeodomain-like"/>
    <property type="match status" value="1"/>
</dbReference>
<feature type="DNA-binding region" description="H-T-H motif" evidence="4">
    <location>
        <begin position="29"/>
        <end position="48"/>
    </location>
</feature>
<protein>
    <submittedName>
        <fullName evidence="6">TetR family transcriptional regulator</fullName>
    </submittedName>
</protein>
<dbReference type="Pfam" id="PF00440">
    <property type="entry name" value="TetR_N"/>
    <property type="match status" value="1"/>
</dbReference>
<evidence type="ECO:0000256" key="3">
    <source>
        <dbReference type="ARBA" id="ARBA00023163"/>
    </source>
</evidence>
<dbReference type="RefSeq" id="WP_076956787.1">
    <property type="nucleotide sequence ID" value="NZ_MLCO01000061.1"/>
</dbReference>
<dbReference type="Pfam" id="PF17937">
    <property type="entry name" value="TetR_C_28"/>
    <property type="match status" value="1"/>
</dbReference>
<dbReference type="InterPro" id="IPR001647">
    <property type="entry name" value="HTH_TetR"/>
</dbReference>
<organism evidence="6 7">
    <name type="scientific">Teichococcus deserti</name>
    <dbReference type="NCBI Taxonomy" id="1817963"/>
    <lineage>
        <taxon>Bacteria</taxon>
        <taxon>Pseudomonadati</taxon>
        <taxon>Pseudomonadota</taxon>
        <taxon>Alphaproteobacteria</taxon>
        <taxon>Acetobacterales</taxon>
        <taxon>Roseomonadaceae</taxon>
        <taxon>Roseomonas</taxon>
    </lineage>
</organism>
<dbReference type="EMBL" id="MLCO01000061">
    <property type="protein sequence ID" value="ONG55876.1"/>
    <property type="molecule type" value="Genomic_DNA"/>
</dbReference>
<feature type="domain" description="HTH tetR-type" evidence="5">
    <location>
        <begin position="6"/>
        <end position="66"/>
    </location>
</feature>
<keyword evidence="7" id="KW-1185">Reference proteome</keyword>
<dbReference type="PANTHER" id="PTHR47506:SF1">
    <property type="entry name" value="HTH-TYPE TRANSCRIPTIONAL REGULATOR YJDC"/>
    <property type="match status" value="1"/>
</dbReference>
<keyword evidence="2 4" id="KW-0238">DNA-binding</keyword>
<gene>
    <name evidence="6" type="ORF">BKE38_07775</name>
</gene>
<dbReference type="PANTHER" id="PTHR47506">
    <property type="entry name" value="TRANSCRIPTIONAL REGULATORY PROTEIN"/>
    <property type="match status" value="1"/>
</dbReference>